<dbReference type="HAMAP" id="MF_01635">
    <property type="entry name" value="UbiA"/>
    <property type="match status" value="1"/>
</dbReference>
<evidence type="ECO:0000256" key="12">
    <source>
        <dbReference type="HAMAP-Rule" id="MF_01635"/>
    </source>
</evidence>
<protein>
    <recommendedName>
        <fullName evidence="12 13">4-hydroxybenzoate octaprenyltransferase</fullName>
        <ecNumber evidence="12 13">2.5.1.39</ecNumber>
    </recommendedName>
    <alternativeName>
        <fullName evidence="12">4-HB polyprenyltransferase</fullName>
    </alternativeName>
</protein>
<proteinExistence type="inferred from homology"/>
<feature type="transmembrane region" description="Helical" evidence="12">
    <location>
        <begin position="234"/>
        <end position="253"/>
    </location>
</feature>
<dbReference type="InterPro" id="IPR039653">
    <property type="entry name" value="Prenyltransferase"/>
</dbReference>
<evidence type="ECO:0000256" key="8">
    <source>
        <dbReference type="ARBA" id="ARBA00022692"/>
    </source>
</evidence>
<dbReference type="Gene3D" id="1.20.120.1780">
    <property type="entry name" value="UbiA prenyltransferase"/>
    <property type="match status" value="1"/>
</dbReference>
<dbReference type="InterPro" id="IPR006370">
    <property type="entry name" value="HB_polyprenyltransferase-like"/>
</dbReference>
<dbReference type="EMBL" id="CP043424">
    <property type="protein sequence ID" value="QIW11331.1"/>
    <property type="molecule type" value="Genomic_DNA"/>
</dbReference>
<evidence type="ECO:0000313" key="17">
    <source>
        <dbReference type="Proteomes" id="UP000681131"/>
    </source>
</evidence>
<feature type="transmembrane region" description="Helical" evidence="12">
    <location>
        <begin position="87"/>
        <end position="105"/>
    </location>
</feature>
<dbReference type="Pfam" id="PF01040">
    <property type="entry name" value="UbiA"/>
    <property type="match status" value="1"/>
</dbReference>
<keyword evidence="8 12" id="KW-0812">Transmembrane</keyword>
<keyword evidence="7 12" id="KW-0831">Ubiquinone biosynthesis</keyword>
<feature type="transmembrane region" description="Helical" evidence="12">
    <location>
        <begin position="111"/>
        <end position="128"/>
    </location>
</feature>
<comment type="cofactor">
    <cofactor evidence="1 12">
        <name>Mg(2+)</name>
        <dbReference type="ChEBI" id="CHEBI:18420"/>
    </cofactor>
</comment>
<keyword evidence="11 12" id="KW-0472">Membrane</keyword>
<keyword evidence="10 12" id="KW-1133">Transmembrane helix</keyword>
<dbReference type="Proteomes" id="UP000681131">
    <property type="component" value="Chromosome"/>
</dbReference>
<dbReference type="UniPathway" id="UPA00232"/>
<gene>
    <name evidence="12" type="primary">ubiA</name>
    <name evidence="14" type="ORF">CDH04_01120</name>
    <name evidence="15" type="ORF">FZC43_01120</name>
</gene>
<comment type="similarity">
    <text evidence="3 12">Belongs to the UbiA prenyltransferase family.</text>
</comment>
<dbReference type="PANTHER" id="PTHR11048:SF28">
    <property type="entry name" value="4-HYDROXYBENZOATE POLYPRENYLTRANSFERASE, MITOCHONDRIAL"/>
    <property type="match status" value="1"/>
</dbReference>
<dbReference type="InterPro" id="IPR044878">
    <property type="entry name" value="UbiA_sf"/>
</dbReference>
<evidence type="ECO:0000313" key="14">
    <source>
        <dbReference type="EMBL" id="AXA33101.1"/>
    </source>
</evidence>
<dbReference type="InterPro" id="IPR000537">
    <property type="entry name" value="UbiA_prenyltransferase"/>
</dbReference>
<dbReference type="InterPro" id="IPR030470">
    <property type="entry name" value="UbiA_prenylTrfase_CS"/>
</dbReference>
<keyword evidence="6 12" id="KW-0808">Transferase</keyword>
<reference evidence="14 16" key="1">
    <citation type="submission" date="2017-06" db="EMBL/GenBank/DDBJ databases">
        <title>Complete genome of Francisella adeliensis.</title>
        <authorList>
            <person name="Vallesi A."/>
            <person name="Sjodin A."/>
        </authorList>
    </citation>
    <scope>NUCLEOTIDE SEQUENCE [LARGE SCALE GENOMIC DNA]</scope>
    <source>
        <strain evidence="14 16">FDC440</strain>
    </source>
</reference>
<dbReference type="EC" id="2.5.1.39" evidence="12 13"/>
<name>A0A2Z4XW77_9GAMM</name>
<dbReference type="Proteomes" id="UP000251120">
    <property type="component" value="Chromosome"/>
</dbReference>
<keyword evidence="5 12" id="KW-0997">Cell inner membrane</keyword>
<evidence type="ECO:0000256" key="9">
    <source>
        <dbReference type="ARBA" id="ARBA00022842"/>
    </source>
</evidence>
<evidence type="ECO:0000256" key="3">
    <source>
        <dbReference type="ARBA" id="ARBA00005985"/>
    </source>
</evidence>
<dbReference type="EMBL" id="CP021781">
    <property type="protein sequence ID" value="AXA33101.1"/>
    <property type="molecule type" value="Genomic_DNA"/>
</dbReference>
<accession>A0A2Z4XW77</accession>
<dbReference type="GO" id="GO:0006744">
    <property type="term" value="P:ubiquinone biosynthetic process"/>
    <property type="evidence" value="ECO:0007669"/>
    <property type="project" value="UniProtKB-UniRule"/>
</dbReference>
<dbReference type="FunFam" id="1.20.120.1780:FF:000001">
    <property type="entry name" value="4-hydroxybenzoate octaprenyltransferase"/>
    <property type="match status" value="1"/>
</dbReference>
<sequence>MNKEKLQAYIMLMRLHRPVPILLILWPTLTALVLASHGFPSFKLLIIFTAGVVLMRTVGCIVNDIADRDFDKHVARTNTRPLTSGKLTVKNAITLCLVLTIVAFICVLFLNVFTISLSFVALFLAILYPFCKRFFALPQLVLGLAFNFGIFMAFSAIQNSVQLEAWIFYFATICWTIAYDTVYALADREFDLEIGVKSSAVTFGGNVFKYIFAFNLLALLFLVILGIYCDFNLIYYLGIVISGVFFVRNYRIYKKLGIANCIKAFSDNHWVGLVLFVVILLQYC</sequence>
<dbReference type="NCBIfam" id="TIGR01474">
    <property type="entry name" value="ubiA_proteo"/>
    <property type="match status" value="1"/>
</dbReference>
<reference evidence="15 17" key="2">
    <citation type="submission" date="2019-08" db="EMBL/GenBank/DDBJ databases">
        <title>Complete genome sequences of Francisella adeliensis (FSC1325 and FSC1326).</title>
        <authorList>
            <person name="Ohrman C."/>
            <person name="Uneklint I."/>
            <person name="Vallesi A."/>
            <person name="Karlsson L."/>
            <person name="Sjodin A."/>
        </authorList>
    </citation>
    <scope>NUCLEOTIDE SEQUENCE [LARGE SCALE GENOMIC DNA]</scope>
    <source>
        <strain evidence="15 17">FSC1325</strain>
    </source>
</reference>
<dbReference type="RefSeq" id="WP_112869275.1">
    <property type="nucleotide sequence ID" value="NZ_CP021781.1"/>
</dbReference>
<evidence type="ECO:0000256" key="2">
    <source>
        <dbReference type="ARBA" id="ARBA00004141"/>
    </source>
</evidence>
<evidence type="ECO:0000256" key="10">
    <source>
        <dbReference type="ARBA" id="ARBA00022989"/>
    </source>
</evidence>
<dbReference type="PANTHER" id="PTHR11048">
    <property type="entry name" value="PRENYLTRANSFERASES"/>
    <property type="match status" value="1"/>
</dbReference>
<comment type="catalytic activity">
    <reaction evidence="12">
        <text>all-trans-octaprenyl diphosphate + 4-hydroxybenzoate = 4-hydroxy-3-(all-trans-octaprenyl)benzoate + diphosphate</text>
        <dbReference type="Rhea" id="RHEA:27782"/>
        <dbReference type="ChEBI" id="CHEBI:1617"/>
        <dbReference type="ChEBI" id="CHEBI:17879"/>
        <dbReference type="ChEBI" id="CHEBI:33019"/>
        <dbReference type="ChEBI" id="CHEBI:57711"/>
        <dbReference type="EC" id="2.5.1.39"/>
    </reaction>
</comment>
<dbReference type="GO" id="GO:0008412">
    <property type="term" value="F:4-hydroxybenzoate polyprenyltransferase activity"/>
    <property type="evidence" value="ECO:0007669"/>
    <property type="project" value="UniProtKB-UniRule"/>
</dbReference>
<comment type="subcellular location">
    <subcellularLocation>
        <location evidence="12">Cell inner membrane</location>
        <topology evidence="12">Multi-pass membrane protein</topology>
    </subcellularLocation>
    <subcellularLocation>
        <location evidence="2">Membrane</location>
        <topology evidence="2">Multi-pass membrane protein</topology>
    </subcellularLocation>
</comment>
<dbReference type="GO" id="GO:0005886">
    <property type="term" value="C:plasma membrane"/>
    <property type="evidence" value="ECO:0007669"/>
    <property type="project" value="UniProtKB-SubCell"/>
</dbReference>
<dbReference type="PROSITE" id="PS00943">
    <property type="entry name" value="UBIA"/>
    <property type="match status" value="1"/>
</dbReference>
<feature type="transmembrane region" description="Helical" evidence="12">
    <location>
        <begin position="207"/>
        <end position="228"/>
    </location>
</feature>
<organism evidence="14 16">
    <name type="scientific">Francisella adeliensis</name>
    <dbReference type="NCBI Taxonomy" id="2007306"/>
    <lineage>
        <taxon>Bacteria</taxon>
        <taxon>Pseudomonadati</taxon>
        <taxon>Pseudomonadota</taxon>
        <taxon>Gammaproteobacteria</taxon>
        <taxon>Thiotrichales</taxon>
        <taxon>Francisellaceae</taxon>
        <taxon>Francisella</taxon>
    </lineage>
</organism>
<evidence type="ECO:0000256" key="4">
    <source>
        <dbReference type="ARBA" id="ARBA00022475"/>
    </source>
</evidence>
<evidence type="ECO:0000313" key="16">
    <source>
        <dbReference type="Proteomes" id="UP000251120"/>
    </source>
</evidence>
<evidence type="ECO:0000256" key="7">
    <source>
        <dbReference type="ARBA" id="ARBA00022688"/>
    </source>
</evidence>
<evidence type="ECO:0000313" key="15">
    <source>
        <dbReference type="EMBL" id="QIW11331.1"/>
    </source>
</evidence>
<evidence type="ECO:0000256" key="11">
    <source>
        <dbReference type="ARBA" id="ARBA00023136"/>
    </source>
</evidence>
<feature type="transmembrane region" description="Helical" evidence="12">
    <location>
        <begin position="45"/>
        <end position="66"/>
    </location>
</feature>
<dbReference type="CDD" id="cd13959">
    <property type="entry name" value="PT_UbiA_COQ2"/>
    <property type="match status" value="1"/>
</dbReference>
<evidence type="ECO:0000256" key="6">
    <source>
        <dbReference type="ARBA" id="ARBA00022679"/>
    </source>
</evidence>
<feature type="transmembrane region" description="Helical" evidence="12">
    <location>
        <begin position="166"/>
        <end position="186"/>
    </location>
</feature>
<dbReference type="OrthoDB" id="9782418at2"/>
<dbReference type="Gene3D" id="1.10.357.140">
    <property type="entry name" value="UbiA prenyltransferase"/>
    <property type="match status" value="1"/>
</dbReference>
<dbReference type="KEGG" id="fad:CDH04_01120"/>
<evidence type="ECO:0000256" key="1">
    <source>
        <dbReference type="ARBA" id="ARBA00001946"/>
    </source>
</evidence>
<comment type="function">
    <text evidence="12">Catalyzes the prenylation of para-hydroxybenzoate (PHB) with an all-trans polyprenyl group. Mediates the second step in the final reaction sequence of ubiquinone-8 (UQ-8) biosynthesis, which is the condensation of the polyisoprenoid side chain with PHB, generating the first membrane-bound Q intermediate 3-octaprenyl-4-hydroxybenzoate.</text>
</comment>
<keyword evidence="17" id="KW-1185">Reference proteome</keyword>
<keyword evidence="9 12" id="KW-0460">Magnesium</keyword>
<keyword evidence="4 12" id="KW-1003">Cell membrane</keyword>
<evidence type="ECO:0000256" key="13">
    <source>
        <dbReference type="NCBIfam" id="TIGR01474"/>
    </source>
</evidence>
<comment type="pathway">
    <text evidence="12">Cofactor biosynthesis; ubiquinone biosynthesis.</text>
</comment>
<dbReference type="FunFam" id="1.10.357.140:FF:000008">
    <property type="entry name" value="4-hydroxybenzoate octaprenyltransferase"/>
    <property type="match status" value="1"/>
</dbReference>
<dbReference type="AlphaFoldDB" id="A0A2Z4XW77"/>
<feature type="transmembrane region" description="Helical" evidence="12">
    <location>
        <begin position="135"/>
        <end position="154"/>
    </location>
</feature>
<evidence type="ECO:0000256" key="5">
    <source>
        <dbReference type="ARBA" id="ARBA00022519"/>
    </source>
</evidence>